<protein>
    <submittedName>
        <fullName evidence="6">LuxR family transcriptional regulator</fullName>
    </submittedName>
</protein>
<evidence type="ECO:0000313" key="7">
    <source>
        <dbReference type="Proteomes" id="UP000051660"/>
    </source>
</evidence>
<dbReference type="Pfam" id="PF00196">
    <property type="entry name" value="GerE"/>
    <property type="match status" value="1"/>
</dbReference>
<dbReference type="SMART" id="SM00421">
    <property type="entry name" value="HTH_LUXR"/>
    <property type="match status" value="1"/>
</dbReference>
<dbReference type="PRINTS" id="PR00038">
    <property type="entry name" value="HTHLUXR"/>
</dbReference>
<dbReference type="InterPro" id="IPR000792">
    <property type="entry name" value="Tscrpt_reg_LuxR_C"/>
</dbReference>
<keyword evidence="3" id="KW-0804">Transcription</keyword>
<dbReference type="Proteomes" id="UP000051660">
    <property type="component" value="Unassembled WGS sequence"/>
</dbReference>
<proteinExistence type="predicted"/>
<evidence type="ECO:0000256" key="1">
    <source>
        <dbReference type="ARBA" id="ARBA00023015"/>
    </source>
</evidence>
<gene>
    <name evidence="6" type="ORF">CQ14_11240</name>
</gene>
<keyword evidence="2" id="KW-0238">DNA-binding</keyword>
<feature type="domain" description="HTH luxR-type" evidence="5">
    <location>
        <begin position="202"/>
        <end position="264"/>
    </location>
</feature>
<dbReference type="PANTHER" id="PTHR44688">
    <property type="entry name" value="DNA-BINDING TRANSCRIPTIONAL ACTIVATOR DEVR_DOSR"/>
    <property type="match status" value="1"/>
</dbReference>
<sequence>MRKSGRRLRGSKTIGPGKDEADDVLTDSASLDMKAWVAALSTVPTGPITDDQILIWVEGPLRRFFPFQRFLGGYGRLSGGRIRMQTLLTSGHQAEFIASLEDAFNLASRGCFAWWVQNRAAFILNPSCPPSFATEREVEEIRRFSLGVVAAHGVVDPFANAGTYISFSGIAAEHPDRTRASLNLVAPVLHALFLATQQVASSSIDLSKLTERQRQLVDLALMGLPDKTIATRLGISENTVGNHFRGIYERLGITKRSQLIAALK</sequence>
<dbReference type="GO" id="GO:0003677">
    <property type="term" value="F:DNA binding"/>
    <property type="evidence" value="ECO:0007669"/>
    <property type="project" value="UniProtKB-KW"/>
</dbReference>
<feature type="region of interest" description="Disordered" evidence="4">
    <location>
        <begin position="1"/>
        <end position="20"/>
    </location>
</feature>
<keyword evidence="1" id="KW-0805">Transcription regulation</keyword>
<dbReference type="PANTHER" id="PTHR44688:SF16">
    <property type="entry name" value="DNA-BINDING TRANSCRIPTIONAL ACTIVATOR DEVR_DOSR"/>
    <property type="match status" value="1"/>
</dbReference>
<dbReference type="CDD" id="cd06170">
    <property type="entry name" value="LuxR_C_like"/>
    <property type="match status" value="1"/>
</dbReference>
<accession>A0A0R3MJR4</accession>
<name>A0A0R3MJR4_9BRAD</name>
<organism evidence="6 7">
    <name type="scientific">Bradyrhizobium lablabi</name>
    <dbReference type="NCBI Taxonomy" id="722472"/>
    <lineage>
        <taxon>Bacteria</taxon>
        <taxon>Pseudomonadati</taxon>
        <taxon>Pseudomonadota</taxon>
        <taxon>Alphaproteobacteria</taxon>
        <taxon>Hyphomicrobiales</taxon>
        <taxon>Nitrobacteraceae</taxon>
        <taxon>Bradyrhizobium</taxon>
    </lineage>
</organism>
<dbReference type="PROSITE" id="PS50043">
    <property type="entry name" value="HTH_LUXR_2"/>
    <property type="match status" value="1"/>
</dbReference>
<dbReference type="OrthoDB" id="3170288at2"/>
<evidence type="ECO:0000313" key="6">
    <source>
        <dbReference type="EMBL" id="KRR20584.1"/>
    </source>
</evidence>
<evidence type="ECO:0000256" key="3">
    <source>
        <dbReference type="ARBA" id="ARBA00023163"/>
    </source>
</evidence>
<evidence type="ECO:0000259" key="5">
    <source>
        <dbReference type="PROSITE" id="PS50043"/>
    </source>
</evidence>
<dbReference type="GO" id="GO:0006355">
    <property type="term" value="P:regulation of DNA-templated transcription"/>
    <property type="evidence" value="ECO:0007669"/>
    <property type="project" value="InterPro"/>
</dbReference>
<dbReference type="InterPro" id="IPR016032">
    <property type="entry name" value="Sig_transdc_resp-reg_C-effctor"/>
</dbReference>
<dbReference type="Gene3D" id="1.10.10.10">
    <property type="entry name" value="Winged helix-like DNA-binding domain superfamily/Winged helix DNA-binding domain"/>
    <property type="match status" value="1"/>
</dbReference>
<evidence type="ECO:0000256" key="4">
    <source>
        <dbReference type="SAM" id="MobiDB-lite"/>
    </source>
</evidence>
<dbReference type="EMBL" id="LLYB01000086">
    <property type="protein sequence ID" value="KRR20584.1"/>
    <property type="molecule type" value="Genomic_DNA"/>
</dbReference>
<dbReference type="SUPFAM" id="SSF46894">
    <property type="entry name" value="C-terminal effector domain of the bipartite response regulators"/>
    <property type="match status" value="1"/>
</dbReference>
<evidence type="ECO:0000256" key="2">
    <source>
        <dbReference type="ARBA" id="ARBA00023125"/>
    </source>
</evidence>
<reference evidence="6 7" key="1">
    <citation type="submission" date="2014-03" db="EMBL/GenBank/DDBJ databases">
        <title>Bradyrhizobium valentinum sp. nov., isolated from effective nodules of Lupinus mariae-josephae, a lupine endemic of basic-lime soils in Eastern Spain.</title>
        <authorList>
            <person name="Duran D."/>
            <person name="Rey L."/>
            <person name="Navarro A."/>
            <person name="Busquets A."/>
            <person name="Imperial J."/>
            <person name="Ruiz-Argueso T."/>
        </authorList>
    </citation>
    <scope>NUCLEOTIDE SEQUENCE [LARGE SCALE GENOMIC DNA]</scope>
    <source>
        <strain evidence="6 7">CCBAU 23086</strain>
    </source>
</reference>
<feature type="compositionally biased region" description="Basic residues" evidence="4">
    <location>
        <begin position="1"/>
        <end position="10"/>
    </location>
</feature>
<comment type="caution">
    <text evidence="6">The sequence shown here is derived from an EMBL/GenBank/DDBJ whole genome shotgun (WGS) entry which is preliminary data.</text>
</comment>
<dbReference type="InterPro" id="IPR036388">
    <property type="entry name" value="WH-like_DNA-bd_sf"/>
</dbReference>
<dbReference type="AlphaFoldDB" id="A0A0R3MJR4"/>